<proteinExistence type="predicted"/>
<comment type="caution">
    <text evidence="1">The sequence shown here is derived from an EMBL/GenBank/DDBJ whole genome shotgun (WGS) entry which is preliminary data.</text>
</comment>
<name>A0A1Y2FLD1_PROLT</name>
<dbReference type="RefSeq" id="XP_040726594.1">
    <property type="nucleotide sequence ID" value="XM_040866635.1"/>
</dbReference>
<evidence type="ECO:0000313" key="2">
    <source>
        <dbReference type="Proteomes" id="UP000193685"/>
    </source>
</evidence>
<sequence>MGRLSRFTQVLDRLTLLNAFIIRAGMAPQVLGNPVSQPIAQTRNNDMLPQYLGAQFGQEFSMNLPDPTTATFLVRQSTTEGFSIVSHNNFQCDKIPTCLFRQWSLDRRKVDWYYTYGACTLIANRGHQAAGLHSSWFQLYFKPWRTPVAIYCTNSTTLVGAVSLWPELRCTWGAARRNSVCKPTQFETGVTFKLVCKLDMDVWCLDSARSWMKDVTVSPSPQCRTSVCDARFKKSKYPNLFCSLCINSRDKSSQCRAAFDNHGSCFFLNKFIGKGCI</sequence>
<organism evidence="1 2">
    <name type="scientific">Protomyces lactucae-debilis</name>
    <dbReference type="NCBI Taxonomy" id="2754530"/>
    <lineage>
        <taxon>Eukaryota</taxon>
        <taxon>Fungi</taxon>
        <taxon>Dikarya</taxon>
        <taxon>Ascomycota</taxon>
        <taxon>Taphrinomycotina</taxon>
        <taxon>Taphrinomycetes</taxon>
        <taxon>Taphrinales</taxon>
        <taxon>Protomycetaceae</taxon>
        <taxon>Protomyces</taxon>
    </lineage>
</organism>
<dbReference type="Proteomes" id="UP000193685">
    <property type="component" value="Unassembled WGS sequence"/>
</dbReference>
<evidence type="ECO:0000313" key="1">
    <source>
        <dbReference type="EMBL" id="ORY84811.1"/>
    </source>
</evidence>
<accession>A0A1Y2FLD1</accession>
<dbReference type="AlphaFoldDB" id="A0A1Y2FLD1"/>
<dbReference type="GeneID" id="63783234"/>
<gene>
    <name evidence="1" type="ORF">BCR37DRAFT_251734</name>
</gene>
<keyword evidence="2" id="KW-1185">Reference proteome</keyword>
<reference evidence="1 2" key="1">
    <citation type="submission" date="2016-07" db="EMBL/GenBank/DDBJ databases">
        <title>Pervasive Adenine N6-methylation of Active Genes in Fungi.</title>
        <authorList>
            <consortium name="DOE Joint Genome Institute"/>
            <person name="Mondo S.J."/>
            <person name="Dannebaum R.O."/>
            <person name="Kuo R.C."/>
            <person name="Labutti K."/>
            <person name="Haridas S."/>
            <person name="Kuo A."/>
            <person name="Salamov A."/>
            <person name="Ahrendt S.R."/>
            <person name="Lipzen A."/>
            <person name="Sullivan W."/>
            <person name="Andreopoulos W.B."/>
            <person name="Clum A."/>
            <person name="Lindquist E."/>
            <person name="Daum C."/>
            <person name="Ramamoorthy G.K."/>
            <person name="Gryganskyi A."/>
            <person name="Culley D."/>
            <person name="Magnuson J.K."/>
            <person name="James T.Y."/>
            <person name="O'Malley M.A."/>
            <person name="Stajich J.E."/>
            <person name="Spatafora J.W."/>
            <person name="Visel A."/>
            <person name="Grigoriev I.V."/>
        </authorList>
    </citation>
    <scope>NUCLEOTIDE SEQUENCE [LARGE SCALE GENOMIC DNA]</scope>
    <source>
        <strain evidence="1 2">12-1054</strain>
    </source>
</reference>
<protein>
    <submittedName>
        <fullName evidence="1">Uncharacterized protein</fullName>
    </submittedName>
</protein>
<dbReference type="EMBL" id="MCFI01000005">
    <property type="protein sequence ID" value="ORY84811.1"/>
    <property type="molecule type" value="Genomic_DNA"/>
</dbReference>